<dbReference type="STRING" id="225164.V4A426"/>
<dbReference type="Pfam" id="PF12937">
    <property type="entry name" value="F-box-like"/>
    <property type="match status" value="1"/>
</dbReference>
<dbReference type="OrthoDB" id="8757000at2759"/>
<dbReference type="Gene3D" id="1.20.1280.50">
    <property type="match status" value="1"/>
</dbReference>
<dbReference type="EMBL" id="KB201224">
    <property type="protein sequence ID" value="ESO98668.1"/>
    <property type="molecule type" value="Genomic_DNA"/>
</dbReference>
<dbReference type="PANTHER" id="PTHR20933">
    <property type="entry name" value="F-BOX ONLY PROTEIN 33"/>
    <property type="match status" value="1"/>
</dbReference>
<dbReference type="InterPro" id="IPR032675">
    <property type="entry name" value="LRR_dom_sf"/>
</dbReference>
<name>V4A426_LOTGI</name>
<dbReference type="PROSITE" id="PS50181">
    <property type="entry name" value="FBOX"/>
    <property type="match status" value="1"/>
</dbReference>
<dbReference type="InterPro" id="IPR001810">
    <property type="entry name" value="F-box_dom"/>
</dbReference>
<dbReference type="Gene3D" id="3.80.10.10">
    <property type="entry name" value="Ribonuclease Inhibitor"/>
    <property type="match status" value="1"/>
</dbReference>
<dbReference type="GO" id="GO:0031398">
    <property type="term" value="P:positive regulation of protein ubiquitination"/>
    <property type="evidence" value="ECO:0007669"/>
    <property type="project" value="TreeGrafter"/>
</dbReference>
<dbReference type="Proteomes" id="UP000030746">
    <property type="component" value="Unassembled WGS sequence"/>
</dbReference>
<dbReference type="PANTHER" id="PTHR20933:SF3">
    <property type="entry name" value="F-BOX ONLY PROTEIN 33"/>
    <property type="match status" value="1"/>
</dbReference>
<dbReference type="HOGENOM" id="CLU_954051_0_0_1"/>
<dbReference type="GeneID" id="20242612"/>
<dbReference type="CDD" id="cd22104">
    <property type="entry name" value="F-box_FBXO33"/>
    <property type="match status" value="1"/>
</dbReference>
<organism evidence="2 3">
    <name type="scientific">Lottia gigantea</name>
    <name type="common">Giant owl limpet</name>
    <dbReference type="NCBI Taxonomy" id="225164"/>
    <lineage>
        <taxon>Eukaryota</taxon>
        <taxon>Metazoa</taxon>
        <taxon>Spiralia</taxon>
        <taxon>Lophotrochozoa</taxon>
        <taxon>Mollusca</taxon>
        <taxon>Gastropoda</taxon>
        <taxon>Patellogastropoda</taxon>
        <taxon>Lottioidea</taxon>
        <taxon>Lottiidae</taxon>
        <taxon>Lottia</taxon>
    </lineage>
</organism>
<dbReference type="RefSeq" id="XP_009050665.1">
    <property type="nucleotide sequence ID" value="XM_009052417.1"/>
</dbReference>
<dbReference type="AlphaFoldDB" id="V4A426"/>
<dbReference type="OMA" id="IAQCIAP"/>
<dbReference type="CTD" id="20242612"/>
<dbReference type="SMART" id="SM00256">
    <property type="entry name" value="FBOX"/>
    <property type="match status" value="1"/>
</dbReference>
<evidence type="ECO:0000259" key="1">
    <source>
        <dbReference type="PROSITE" id="PS50181"/>
    </source>
</evidence>
<accession>V4A426</accession>
<dbReference type="SUPFAM" id="SSF81383">
    <property type="entry name" value="F-box domain"/>
    <property type="match status" value="1"/>
</dbReference>
<dbReference type="KEGG" id="lgi:LOTGIDRAFT_174082"/>
<protein>
    <recommendedName>
        <fullName evidence="1">F-box domain-containing protein</fullName>
    </recommendedName>
</protein>
<evidence type="ECO:0000313" key="2">
    <source>
        <dbReference type="EMBL" id="ESO98668.1"/>
    </source>
</evidence>
<keyword evidence="3" id="KW-1185">Reference proteome</keyword>
<evidence type="ECO:0000313" key="3">
    <source>
        <dbReference type="Proteomes" id="UP000030746"/>
    </source>
</evidence>
<gene>
    <name evidence="2" type="ORF">LOTGIDRAFT_174082</name>
</gene>
<dbReference type="InterPro" id="IPR036047">
    <property type="entry name" value="F-box-like_dom_sf"/>
</dbReference>
<proteinExistence type="predicted"/>
<sequence>MAGGKDWSTLPSVIIVEILSYLSFDDILKSSSVCKSWRSCLFHPNLWHIVFFSLDTKGISRAKFLAENCGRFIREATVKFDSKKSLEVKDCIELLNIFSRNKNLEQFSLRPSNCHILWSEKEGKAAIDKILDHIEEIIKNSRKLSHFSLGCVEELSSHSSSLVQQLVKYHSKNLTSLHLPTVKEDGWGITDEDIIAMSRLRGESLHKFVIPMSCIFSAMNLEDEHGNDDDDENSDDLSVHSISQEFFDKVSKSLKRTWWPVEDTDLPLGLFDANADSEEIYMDTLLDDQLSS</sequence>
<reference evidence="2 3" key="1">
    <citation type="journal article" date="2013" name="Nature">
        <title>Insights into bilaterian evolution from three spiralian genomes.</title>
        <authorList>
            <person name="Simakov O."/>
            <person name="Marletaz F."/>
            <person name="Cho S.J."/>
            <person name="Edsinger-Gonzales E."/>
            <person name="Havlak P."/>
            <person name="Hellsten U."/>
            <person name="Kuo D.H."/>
            <person name="Larsson T."/>
            <person name="Lv J."/>
            <person name="Arendt D."/>
            <person name="Savage R."/>
            <person name="Osoegawa K."/>
            <person name="de Jong P."/>
            <person name="Grimwood J."/>
            <person name="Chapman J.A."/>
            <person name="Shapiro H."/>
            <person name="Aerts A."/>
            <person name="Otillar R.P."/>
            <person name="Terry A.Y."/>
            <person name="Boore J.L."/>
            <person name="Grigoriev I.V."/>
            <person name="Lindberg D.R."/>
            <person name="Seaver E.C."/>
            <person name="Weisblat D.A."/>
            <person name="Putnam N.H."/>
            <person name="Rokhsar D.S."/>
        </authorList>
    </citation>
    <scope>NUCLEOTIDE SEQUENCE [LARGE SCALE GENOMIC DNA]</scope>
</reference>
<feature type="domain" description="F-box" evidence="1">
    <location>
        <begin position="4"/>
        <end position="50"/>
    </location>
</feature>